<dbReference type="AlphaFoldDB" id="A0A927BP42"/>
<reference evidence="1" key="1">
    <citation type="submission" date="2020-09" db="EMBL/GenBank/DDBJ databases">
        <title>A novel bacterium of genus Paenibacillus, isolated from South China Sea.</title>
        <authorList>
            <person name="Huang H."/>
            <person name="Mo K."/>
            <person name="Hu Y."/>
        </authorList>
    </citation>
    <scope>NUCLEOTIDE SEQUENCE</scope>
    <source>
        <strain evidence="1">IB182496</strain>
    </source>
</reference>
<evidence type="ECO:0000313" key="2">
    <source>
        <dbReference type="Proteomes" id="UP000621560"/>
    </source>
</evidence>
<proteinExistence type="predicted"/>
<dbReference type="EMBL" id="JACXIZ010000008">
    <property type="protein sequence ID" value="MBD2844137.1"/>
    <property type="molecule type" value="Genomic_DNA"/>
</dbReference>
<organism evidence="1 2">
    <name type="scientific">Paenibacillus sabuli</name>
    <dbReference type="NCBI Taxonomy" id="2772509"/>
    <lineage>
        <taxon>Bacteria</taxon>
        <taxon>Bacillati</taxon>
        <taxon>Bacillota</taxon>
        <taxon>Bacilli</taxon>
        <taxon>Bacillales</taxon>
        <taxon>Paenibacillaceae</taxon>
        <taxon>Paenibacillus</taxon>
    </lineage>
</organism>
<comment type="caution">
    <text evidence="1">The sequence shown here is derived from an EMBL/GenBank/DDBJ whole genome shotgun (WGS) entry which is preliminary data.</text>
</comment>
<name>A0A927BP42_9BACL</name>
<protein>
    <submittedName>
        <fullName evidence="1">Uncharacterized protein</fullName>
    </submittedName>
</protein>
<dbReference type="Proteomes" id="UP000621560">
    <property type="component" value="Unassembled WGS sequence"/>
</dbReference>
<keyword evidence="2" id="KW-1185">Reference proteome</keyword>
<dbReference type="RefSeq" id="WP_190914552.1">
    <property type="nucleotide sequence ID" value="NZ_JACXIZ010000008.1"/>
</dbReference>
<sequence>MGAANLDAAIIDARRGAFGAEPQPRWAAECLERVLLEGQLKVRRYEAAVESCEGNAAAALTIVLEGADGQDAAARAGQDVPSEADSFAILRFEERGATTLSLVGRDARGLMYAILELTDVARHAERPLEALAAVRQRSERPANIVRSVTRLFTSEPEDKPWFYDRSFWDEYLTELATHRFNRFTLGVGTGYDYLIDRVVPDSYFCFFYPFVLAVPGYDVRVVGLAEEERALNLETLRYIAAAAETRGLDFRLGLWNHAYDYGPRATEGTHSVVGLDPHCHAAYCRDALALLLRECPGIRGLTFRVHFEGGVPEPTHQFWTVVLERVGEAEQLLEIDFHAKGVGEQLIELVGGTGKRLMLSTKYWAEHMGPAYHQASIREKEFGRAPSTGHHDAGAGGMAVTSKRSYTRYGYADFMREGRSYAIIHRIWPGTQRVLMWGDPEQAAGIGRYAGFQGSEGVEWFDPLSFKGKKGSGRAGGREVYTAERLKLGLRDWTKYCYAYRLWGRLAYNPVADPDEWRRYLRNVYGSAADACERALAQATRILPFVTLVHAPSVANNVYWPEMYTNIPLVRGSEKADNPYAASGWPANADFDMEPPYTFGNASPLDPVQVYRIDEFADDLIAGRSCGKLTPSEIADRLQTMAEQALLALEQAERLTIDSQDSEFMRLAVDVRIMAGLGRFFADKYRAGLAFAIYERAGGKRLLTETLAHYRAARDAWQAIVSASKDVYHRDLTFGHTPYSRGHWSDRIAAIDEDIEAVARIAAEREGEDTLAGERGVADWLSACDLRTRPIASHLPQASLVRGQPAVLRLTLTDRADAVATVRLFYRHVNQAESYKILVMDRRAEETVYEGVIPGAYTDSPYGLLYFFELAGPDARAWQLPGLDDTLSRQPYYVMDVVTHANKE</sequence>
<evidence type="ECO:0000313" key="1">
    <source>
        <dbReference type="EMBL" id="MBD2844137.1"/>
    </source>
</evidence>
<gene>
    <name evidence="1" type="ORF">IDH44_02970</name>
</gene>
<accession>A0A927BP42</accession>